<dbReference type="HOGENOM" id="CLU_3062283_0_0_7"/>
<dbReference type="AlphaFoldDB" id="B5Z8B5"/>
<dbReference type="KEGG" id="hpg:HPG27_1062"/>
<keyword evidence="2" id="KW-1185">Reference proteome</keyword>
<accession>B5Z8B5</accession>
<dbReference type="Proteomes" id="UP000001735">
    <property type="component" value="Chromosome"/>
</dbReference>
<name>B5Z8B5_HELPG</name>
<evidence type="ECO:0000313" key="2">
    <source>
        <dbReference type="Proteomes" id="UP000001735"/>
    </source>
</evidence>
<reference evidence="1 2" key="1">
    <citation type="journal article" date="2009" name="J. Bacteriol.">
        <title>The complete genome sequence of Helicobacter pylori strain G27.</title>
        <authorList>
            <person name="Baltrus D.A."/>
            <person name="Amieva M.R."/>
            <person name="Covacci A."/>
            <person name="Lowe T.M."/>
            <person name="Merrell D.S."/>
            <person name="Ottemann K.M."/>
            <person name="Stein M."/>
            <person name="Salama N.R."/>
            <person name="Guillemin K."/>
        </authorList>
    </citation>
    <scope>NUCLEOTIDE SEQUENCE [LARGE SCALE GENOMIC DNA]</scope>
    <source>
        <strain evidence="1 2">G27</strain>
    </source>
</reference>
<organism evidence="1 2">
    <name type="scientific">Helicobacter pylori (strain G27)</name>
    <dbReference type="NCBI Taxonomy" id="563041"/>
    <lineage>
        <taxon>Bacteria</taxon>
        <taxon>Pseudomonadati</taxon>
        <taxon>Campylobacterota</taxon>
        <taxon>Epsilonproteobacteria</taxon>
        <taxon>Campylobacterales</taxon>
        <taxon>Helicobacteraceae</taxon>
        <taxon>Helicobacter</taxon>
    </lineage>
</organism>
<gene>
    <name evidence="1" type="ordered locus">HPG27_1062</name>
</gene>
<sequence length="56" mass="6666">MRSKTSKHSQTPFRIHHFRSNIVSCNEKFYTTFMNFKTKFKIFSLKSPPSPKNKAK</sequence>
<protein>
    <submittedName>
        <fullName evidence="1">Uncharacterized protein</fullName>
    </submittedName>
</protein>
<proteinExistence type="predicted"/>
<evidence type="ECO:0000313" key="1">
    <source>
        <dbReference type="EMBL" id="ACI27814.1"/>
    </source>
</evidence>
<dbReference type="EMBL" id="CP001173">
    <property type="protein sequence ID" value="ACI27814.1"/>
    <property type="molecule type" value="Genomic_DNA"/>
</dbReference>